<dbReference type="RefSeq" id="WP_220680522.1">
    <property type="nucleotide sequence ID" value="NZ_CP037968.1"/>
</dbReference>
<sequence length="309" mass="33479">MSIIEVKNLKKLFNGREVLQGISFSVEKGEVFGFLGPNGAGKTTTVRCVLGLLRPDAGSAQVLGGDLGADDPLRRRIGVLLENNGLSDRLTAQENLDYFARLYDLENPDERVAEMLGFVGLEERKDGLVGTFSTGMKRKLGIARAVLHDPEVLFLDEPSSGLDPEAQRMVRDLILDLSKKEGMTVFLNSHNLDEVQRVCTSVAILHQGRIRAFDTVQRLREGEEGTHIEVVLGDPDSVGRAAGVLRGMPGIKEVEEEGESVTAVLTGESAAAAVRALVMADCAVEEVRKEQQSLEEIYLAAVHQAEGSA</sequence>
<dbReference type="Proteomes" id="UP000826709">
    <property type="component" value="Chromosome"/>
</dbReference>
<feature type="domain" description="ABC transporter" evidence="5">
    <location>
        <begin position="4"/>
        <end position="232"/>
    </location>
</feature>
<dbReference type="OrthoDB" id="87732at2157"/>
<keyword evidence="3" id="KW-0547">Nucleotide-binding</keyword>
<gene>
    <name evidence="6" type="ORF">E2N92_07105</name>
</gene>
<dbReference type="SUPFAM" id="SSF52540">
    <property type="entry name" value="P-loop containing nucleoside triphosphate hydrolases"/>
    <property type="match status" value="1"/>
</dbReference>
<keyword evidence="7" id="KW-1185">Reference proteome</keyword>
<dbReference type="Pfam" id="PF00005">
    <property type="entry name" value="ABC_tran"/>
    <property type="match status" value="1"/>
</dbReference>
<dbReference type="SMART" id="SM00382">
    <property type="entry name" value="AAA"/>
    <property type="match status" value="1"/>
</dbReference>
<proteinExistence type="inferred from homology"/>
<dbReference type="Gene3D" id="3.40.50.300">
    <property type="entry name" value="P-loop containing nucleotide triphosphate hydrolases"/>
    <property type="match status" value="1"/>
</dbReference>
<protein>
    <submittedName>
        <fullName evidence="6">ABC transporter ATP-binding protein</fullName>
    </submittedName>
</protein>
<dbReference type="PANTHER" id="PTHR43335">
    <property type="entry name" value="ABC TRANSPORTER, ATP-BINDING PROTEIN"/>
    <property type="match status" value="1"/>
</dbReference>
<dbReference type="GO" id="GO:0016887">
    <property type="term" value="F:ATP hydrolysis activity"/>
    <property type="evidence" value="ECO:0007669"/>
    <property type="project" value="InterPro"/>
</dbReference>
<accession>A0A8G1A0J5</accession>
<keyword evidence="2" id="KW-0813">Transport</keyword>
<evidence type="ECO:0000256" key="3">
    <source>
        <dbReference type="ARBA" id="ARBA00022741"/>
    </source>
</evidence>
<dbReference type="InterPro" id="IPR003439">
    <property type="entry name" value="ABC_transporter-like_ATP-bd"/>
</dbReference>
<evidence type="ECO:0000256" key="4">
    <source>
        <dbReference type="ARBA" id="ARBA00022840"/>
    </source>
</evidence>
<evidence type="ECO:0000313" key="7">
    <source>
        <dbReference type="Proteomes" id="UP000826709"/>
    </source>
</evidence>
<dbReference type="CDD" id="cd03230">
    <property type="entry name" value="ABC_DR_subfamily_A"/>
    <property type="match status" value="1"/>
</dbReference>
<dbReference type="GO" id="GO:0005524">
    <property type="term" value="F:ATP binding"/>
    <property type="evidence" value="ECO:0007669"/>
    <property type="project" value="UniProtKB-KW"/>
</dbReference>
<evidence type="ECO:0000259" key="5">
    <source>
        <dbReference type="PROSITE" id="PS50893"/>
    </source>
</evidence>
<dbReference type="EMBL" id="CP037968">
    <property type="protein sequence ID" value="QYZ79219.1"/>
    <property type="molecule type" value="Genomic_DNA"/>
</dbReference>
<dbReference type="PROSITE" id="PS50893">
    <property type="entry name" value="ABC_TRANSPORTER_2"/>
    <property type="match status" value="1"/>
</dbReference>
<name>A0A8G1A0J5_9EURY</name>
<reference evidence="6" key="2">
    <citation type="submission" date="2019-03" db="EMBL/GenBank/DDBJ databases">
        <authorList>
            <person name="Chen S.-C."/>
            <person name="Wu S.-Y."/>
            <person name="Lai M.-C."/>
        </authorList>
    </citation>
    <scope>NUCLEOTIDE SEQUENCE</scope>
    <source>
        <strain evidence="6">ML15</strain>
    </source>
</reference>
<keyword evidence="4 6" id="KW-0067">ATP-binding</keyword>
<organism evidence="6 7">
    <name type="scientific">Methanofollis formosanus</name>
    <dbReference type="NCBI Taxonomy" id="299308"/>
    <lineage>
        <taxon>Archaea</taxon>
        <taxon>Methanobacteriati</taxon>
        <taxon>Methanobacteriota</taxon>
        <taxon>Stenosarchaea group</taxon>
        <taxon>Methanomicrobia</taxon>
        <taxon>Methanomicrobiales</taxon>
        <taxon>Methanomicrobiaceae</taxon>
        <taxon>Methanofollis</taxon>
    </lineage>
</organism>
<reference evidence="6" key="1">
    <citation type="journal article" date="2005" name="Int. J. Syst. Evol. Microbiol.">
        <title>Methanofollis formosanus sp. nov., isolated from a fish pond.</title>
        <authorList>
            <person name="Wu S.Y."/>
            <person name="Chen S.C."/>
            <person name="Lai M.C."/>
        </authorList>
    </citation>
    <scope>NUCLEOTIDE SEQUENCE</scope>
    <source>
        <strain evidence="6">ML15</strain>
    </source>
</reference>
<comment type="similarity">
    <text evidence="1">Belongs to the ABC transporter superfamily.</text>
</comment>
<evidence type="ECO:0000313" key="6">
    <source>
        <dbReference type="EMBL" id="QYZ79219.1"/>
    </source>
</evidence>
<dbReference type="PANTHER" id="PTHR43335:SF4">
    <property type="entry name" value="ABC TRANSPORTER, ATP-BINDING PROTEIN"/>
    <property type="match status" value="1"/>
</dbReference>
<dbReference type="KEGG" id="mfk:E2N92_07105"/>
<dbReference type="InterPro" id="IPR003593">
    <property type="entry name" value="AAA+_ATPase"/>
</dbReference>
<dbReference type="AlphaFoldDB" id="A0A8G1A0J5"/>
<evidence type="ECO:0000256" key="2">
    <source>
        <dbReference type="ARBA" id="ARBA00022448"/>
    </source>
</evidence>
<dbReference type="InterPro" id="IPR027417">
    <property type="entry name" value="P-loop_NTPase"/>
</dbReference>
<evidence type="ECO:0000256" key="1">
    <source>
        <dbReference type="ARBA" id="ARBA00005417"/>
    </source>
</evidence>